<reference evidence="1" key="1">
    <citation type="submission" date="2022-07" db="EMBL/GenBank/DDBJ databases">
        <title>Genome Sequence of Phlebia brevispora.</title>
        <authorList>
            <person name="Buettner E."/>
        </authorList>
    </citation>
    <scope>NUCLEOTIDE SEQUENCE</scope>
    <source>
        <strain evidence="1">MPL23</strain>
    </source>
</reference>
<accession>A0ACC1SXF9</accession>
<keyword evidence="2" id="KW-1185">Reference proteome</keyword>
<evidence type="ECO:0000313" key="2">
    <source>
        <dbReference type="Proteomes" id="UP001148662"/>
    </source>
</evidence>
<dbReference type="EMBL" id="JANHOG010000975">
    <property type="protein sequence ID" value="KAJ3547983.1"/>
    <property type="molecule type" value="Genomic_DNA"/>
</dbReference>
<protein>
    <submittedName>
        <fullName evidence="1">Uncharacterized protein</fullName>
    </submittedName>
</protein>
<gene>
    <name evidence="1" type="ORF">NM688_g5348</name>
</gene>
<comment type="caution">
    <text evidence="1">The sequence shown here is derived from an EMBL/GenBank/DDBJ whole genome shotgun (WGS) entry which is preliminary data.</text>
</comment>
<sequence length="1788" mass="192466">MSIALASLVLLLPAYVHATNDWNSTCLTGVCSYDLVNATSQSTASGTLYLNGSTNAISDLTPAAGWTIIECDVNATAQDIRAVCTGDNSTCSHLYNNGAINTIVRLPESCGKMPFARIASEWTHDNQSLPEGLALPNGTVRGITLDLNFSQIPEAHHGPVQYYIQGASGVPTNVTTTPPVSDSDLSKRGLGSFFGGIIDKVKDGVNSILQDLSFNKEASTSKNVNIDKSLTILDLSQECSNEEYGVSFEAKIEVAAEVQANADVTFGVVAQGSIIPPSLDRFGVYSTFNADFEGTLTAEAAGQVSVDTGKKKLFEVGLPGLDFPGILTIGPSFQLLAEATATASGDASLSCGISYHGNGQLYFPPSSGSSFATFSSGDSPLKLSAARELSVQGSVVAHVIPSLVLGIEALSVADADVTLGLDAHAELDLSLAASNTESFNGCVGVKTGLAVQASADGQFFSFFKAGETINLWSKDWTIYDNCWGNKREHARAFIGPLLGLPKRELTCGTGNGQLESIADETVDPNSEDCDSTVTASASNVCSTKVTAEPKVRQDRTAWNRVLTTMLLLVCILICGAKRLQRASFAEPAGSRRRSPKGLFCVTYTAEGQSRELAQLSMTIQELSACWLNALVQAFIAPASEPSTRLQFHGELCCCLPEVPDAMSSVRDTPSELISVDRDRCSQKRKFALIRLTCYRSENSVHPSWTLQQRSAHPLALRISSSYTSSLVLLLAACVRAANDWNSACLSGVCSYDLVNSTSQNTASGTIYLNGSTSSISDLTPAAGWTIIECDVNATVQDIRAVCTGDNTTCSHLYNNGAVNTIVRLPENCGSMPFARIASEWTHDNQSLPEGLALPNGTVRGITLDLNFTQIPETHHGPVQYYIQGASGLPTNVTTTPPPLDSAFSKRGLFDFNKEASTSKKFTIDKTATILDVSQQCRAPGVGGTFDAKAKVSAQVKGNADVNFGVVAKGSVVPPKLDRFGVFSTFNADFSGSLTAEASGQANVDTGRKTILEIGLPGLDFPGVGPSFQLRAEATASAGGDASLTCGISYRGNGQLFFPPSGGSSFASFSPGSSALKLSAARGIAVQGQVTAHVIPSLVVGISALSVASADVTLALDASAELDLSLAASNTQNFNGCVDVKTGLNVQGTASGKFFNFFKAGETINLWQKNWEIYNQCVGRQTRPRARVHWPTPRSAEACTYLRFCKWTTCVDHGPDRYPKITVVARISSLHVLQVLRLECRATSERCLAHHLLGEQVFWPVERPDDGETLVIRVRVTGTEPFGAYMRVKFSRSISESSSRILPQRTPWKTSTTMNSNDLFSFLDDNAPEEPEPITNGHTEHQPMETEEQSLKQDAPLKRKAGAVEDTASHENGDVPMSDSRAEPETPSSKKPRMASPKPVVLDSVEIEAKREVAASAGLTGGVEAGSRLEIRHQVRHQVAVPPGYPYVPIANHVPPAKPAREYKFVLDPFQQVSVHAIQRNESVLVSAHTSAGKTVVAEYAIAQCLQNKQRALSNQKYRELLADFGDVGLMTGDVTINPTATCLVMTTEILRSMLYRGSEIMREVAWVIFDEIHYMRDKERGVVWEETIILLPHSVRYVFLSATIPNAMQFAEWICKSHEQPCHVVYTDFRPTPLQHYLFPAGGEGIYLVVNEKGEFREDNFTKAMGMLQDKQGDDPADPKAGRGRKGKSRKGGDKKGPSDIQKIIKMIMLKNYNPVIVFAFSKRECEALALTLSKSEFTSTDEQDMIGNIFTNAIENLAPDDRQLPQISNLLPLLKRGIGIHHGGLAS</sequence>
<proteinExistence type="predicted"/>
<evidence type="ECO:0000313" key="1">
    <source>
        <dbReference type="EMBL" id="KAJ3547983.1"/>
    </source>
</evidence>
<organism evidence="1 2">
    <name type="scientific">Phlebia brevispora</name>
    <dbReference type="NCBI Taxonomy" id="194682"/>
    <lineage>
        <taxon>Eukaryota</taxon>
        <taxon>Fungi</taxon>
        <taxon>Dikarya</taxon>
        <taxon>Basidiomycota</taxon>
        <taxon>Agaricomycotina</taxon>
        <taxon>Agaricomycetes</taxon>
        <taxon>Polyporales</taxon>
        <taxon>Meruliaceae</taxon>
        <taxon>Phlebia</taxon>
    </lineage>
</organism>
<name>A0ACC1SXF9_9APHY</name>
<dbReference type="Proteomes" id="UP001148662">
    <property type="component" value="Unassembled WGS sequence"/>
</dbReference>